<comment type="caution">
    <text evidence="1">The sequence shown here is derived from an EMBL/GenBank/DDBJ whole genome shotgun (WGS) entry which is preliminary data.</text>
</comment>
<protein>
    <submittedName>
        <fullName evidence="1">Uncharacterized protein</fullName>
    </submittedName>
</protein>
<organism evidence="1 2">
    <name type="scientific">Catharanthus roseus</name>
    <name type="common">Madagascar periwinkle</name>
    <name type="synonym">Vinca rosea</name>
    <dbReference type="NCBI Taxonomy" id="4058"/>
    <lineage>
        <taxon>Eukaryota</taxon>
        <taxon>Viridiplantae</taxon>
        <taxon>Streptophyta</taxon>
        <taxon>Embryophyta</taxon>
        <taxon>Tracheophyta</taxon>
        <taxon>Spermatophyta</taxon>
        <taxon>Magnoliopsida</taxon>
        <taxon>eudicotyledons</taxon>
        <taxon>Gunneridae</taxon>
        <taxon>Pentapetalae</taxon>
        <taxon>asterids</taxon>
        <taxon>lamiids</taxon>
        <taxon>Gentianales</taxon>
        <taxon>Apocynaceae</taxon>
        <taxon>Rauvolfioideae</taxon>
        <taxon>Vinceae</taxon>
        <taxon>Catharanthinae</taxon>
        <taxon>Catharanthus</taxon>
    </lineage>
</organism>
<dbReference type="EMBL" id="CM044702">
    <property type="protein sequence ID" value="KAI5676189.1"/>
    <property type="molecule type" value="Genomic_DNA"/>
</dbReference>
<gene>
    <name evidence="1" type="ORF">M9H77_07139</name>
</gene>
<sequence>MDVGRRRKSTGPRIGSVWESRMKLDEVKGGIKVFNGDDQDSNNTEGNDEEKDAIISTDMNGGAIVPVVQMDKKVNLRAKQSPIATSGKRKTWKSESLEGSPIQIARQRSEMGKNFDEQCRQLSVSVDGIKKSPVQKKTRSESIKELLSASVDGIEKSPIQGMKSRSVSVSHKVSAGESSNVIEKNSIQLRKVKSESIKVVDDSSNGNVKNSLQLVKVKSASSKDLEDNGGIFNFKGSTEGIGKVRSDSDDNAHKVFDVCQEKIITSNVEKNVVQIRSPPKAEEADDEDDLDDEFEEVADDEEIEKKSLVVVKEISVAEKNPKKIVFKEKKFLHSNEKSVPIPSIIKKQSPPLMSHSRVHPSPTKTKPIPVSDEYQRIPRTHSKLQSFVDLVMWRDASKSAFLFGIGTFFIISSSYTNDLNISLISVLSYLGLSYLAAIFLFRSFISRGTIDLDDSTMDYIVGEEEAVWFIKLILPYTNEFLLKLKALFSGDPATTMKMAVALFVLARCGSSITIWKMAKFSFFGVFTLPKICSSYSTQLTAYGTFWVRRFRDAWQSCSHKKAVAFAIFTLVWNLSSIVARIWAVFMLFVAFRYYQHSMVREGWVVEEHTRSEETSQAQNRGPTIETREVGPL</sequence>
<name>A0ACC0BU36_CATRO</name>
<evidence type="ECO:0000313" key="2">
    <source>
        <dbReference type="Proteomes" id="UP001060085"/>
    </source>
</evidence>
<accession>A0ACC0BU36</accession>
<keyword evidence="2" id="KW-1185">Reference proteome</keyword>
<reference evidence="2" key="1">
    <citation type="journal article" date="2023" name="Nat. Plants">
        <title>Single-cell RNA sequencing provides a high-resolution roadmap for understanding the multicellular compartmentation of specialized metabolism.</title>
        <authorList>
            <person name="Sun S."/>
            <person name="Shen X."/>
            <person name="Li Y."/>
            <person name="Li Y."/>
            <person name="Wang S."/>
            <person name="Li R."/>
            <person name="Zhang H."/>
            <person name="Shen G."/>
            <person name="Guo B."/>
            <person name="Wei J."/>
            <person name="Xu J."/>
            <person name="St-Pierre B."/>
            <person name="Chen S."/>
            <person name="Sun C."/>
        </authorList>
    </citation>
    <scope>NUCLEOTIDE SEQUENCE [LARGE SCALE GENOMIC DNA]</scope>
</reference>
<proteinExistence type="predicted"/>
<evidence type="ECO:0000313" key="1">
    <source>
        <dbReference type="EMBL" id="KAI5676189.1"/>
    </source>
</evidence>
<dbReference type="Proteomes" id="UP001060085">
    <property type="component" value="Linkage Group LG02"/>
</dbReference>